<evidence type="ECO:0000313" key="2">
    <source>
        <dbReference type="Proteomes" id="UP000324222"/>
    </source>
</evidence>
<reference evidence="1 2" key="1">
    <citation type="submission" date="2019-05" db="EMBL/GenBank/DDBJ databases">
        <title>Another draft genome of Portunus trituberculatus and its Hox gene families provides insights of decapod evolution.</title>
        <authorList>
            <person name="Jeong J.-H."/>
            <person name="Song I."/>
            <person name="Kim S."/>
            <person name="Choi T."/>
            <person name="Kim D."/>
            <person name="Ryu S."/>
            <person name="Kim W."/>
        </authorList>
    </citation>
    <scope>NUCLEOTIDE SEQUENCE [LARGE SCALE GENOMIC DNA]</scope>
    <source>
        <tissue evidence="1">Muscle</tissue>
    </source>
</reference>
<comment type="caution">
    <text evidence="1">The sequence shown here is derived from an EMBL/GenBank/DDBJ whole genome shotgun (WGS) entry which is preliminary data.</text>
</comment>
<accession>A0A5B7JKQ3</accession>
<evidence type="ECO:0000313" key="1">
    <source>
        <dbReference type="EMBL" id="MPC94796.1"/>
    </source>
</evidence>
<dbReference type="AlphaFoldDB" id="A0A5B7JKQ3"/>
<protein>
    <submittedName>
        <fullName evidence="1">Uncharacterized protein</fullName>
    </submittedName>
</protein>
<keyword evidence="2" id="KW-1185">Reference proteome</keyword>
<gene>
    <name evidence="1" type="ORF">E2C01_089983</name>
</gene>
<dbReference type="EMBL" id="VSRR010099911">
    <property type="protein sequence ID" value="MPC94796.1"/>
    <property type="molecule type" value="Genomic_DNA"/>
</dbReference>
<proteinExistence type="predicted"/>
<sequence length="48" mass="5579">MSRMNFTSELRIHVGDSKLSWGFTLGFTTHLNQDFYSSRILDQRAEGQ</sequence>
<dbReference type="Proteomes" id="UP000324222">
    <property type="component" value="Unassembled WGS sequence"/>
</dbReference>
<name>A0A5B7JKQ3_PORTR</name>
<organism evidence="1 2">
    <name type="scientific">Portunus trituberculatus</name>
    <name type="common">Swimming crab</name>
    <name type="synonym">Neptunus trituberculatus</name>
    <dbReference type="NCBI Taxonomy" id="210409"/>
    <lineage>
        <taxon>Eukaryota</taxon>
        <taxon>Metazoa</taxon>
        <taxon>Ecdysozoa</taxon>
        <taxon>Arthropoda</taxon>
        <taxon>Crustacea</taxon>
        <taxon>Multicrustacea</taxon>
        <taxon>Malacostraca</taxon>
        <taxon>Eumalacostraca</taxon>
        <taxon>Eucarida</taxon>
        <taxon>Decapoda</taxon>
        <taxon>Pleocyemata</taxon>
        <taxon>Brachyura</taxon>
        <taxon>Eubrachyura</taxon>
        <taxon>Portunoidea</taxon>
        <taxon>Portunidae</taxon>
        <taxon>Portuninae</taxon>
        <taxon>Portunus</taxon>
    </lineage>
</organism>